<dbReference type="InterPro" id="IPR004761">
    <property type="entry name" value="Spore_GerAB"/>
</dbReference>
<keyword evidence="6 8" id="KW-1133">Transmembrane helix</keyword>
<dbReference type="eggNOG" id="COG0531">
    <property type="taxonomic scope" value="Bacteria"/>
</dbReference>
<feature type="transmembrane region" description="Helical" evidence="8">
    <location>
        <begin position="180"/>
        <end position="201"/>
    </location>
</feature>
<name>F1TB78_9FIRM</name>
<sequence>MGKEQISDKEAMLLILMFIIGTTMILGAGVNAKNDAWIAGIVATISFLPLLFIYSRLLSLFPGKDIFDIFSILFGRIAGKILSAIYIWYSFHVGGLVLRNFGEFVNVIALPETPLFISLLCLGLVCIIAVYLGIEVISRTTAIFVPLVISIIFFVVILGISQLRLNYLQPVLGNGLTPVLTSAFSTFSFPMAETVIFLCIFTSLQTRKSPKRVYLWGTFIAAAIIIIITIRNITVLGNLVGSFYFPSYVAVSRIRIGNFIQGVEVTVSFIFIFSVFVKCTVCLLAACRGIAKVFNLKDYRSIVIQVGLLMIYFSYTIYHTIIEMSYWAFKIYPYYAFPMQVVIPVITWTTAEIKKSRNLLNIGK</sequence>
<dbReference type="STRING" id="588581.Cpap_2432"/>
<feature type="transmembrane region" description="Helical" evidence="8">
    <location>
        <begin position="12"/>
        <end position="30"/>
    </location>
</feature>
<gene>
    <name evidence="9" type="ORF">Cpap_2432</name>
</gene>
<feature type="transmembrane region" description="Helical" evidence="8">
    <location>
        <begin position="302"/>
        <end position="322"/>
    </location>
</feature>
<dbReference type="PANTHER" id="PTHR34975">
    <property type="entry name" value="SPORE GERMINATION PROTEIN A2"/>
    <property type="match status" value="1"/>
</dbReference>
<dbReference type="NCBIfam" id="TIGR00912">
    <property type="entry name" value="2A0309"/>
    <property type="match status" value="1"/>
</dbReference>
<evidence type="ECO:0000313" key="10">
    <source>
        <dbReference type="Proteomes" id="UP000003860"/>
    </source>
</evidence>
<dbReference type="Gene3D" id="1.20.1740.10">
    <property type="entry name" value="Amino acid/polyamine transporter I"/>
    <property type="match status" value="1"/>
</dbReference>
<evidence type="ECO:0000256" key="8">
    <source>
        <dbReference type="SAM" id="Phobius"/>
    </source>
</evidence>
<dbReference type="Proteomes" id="UP000003860">
    <property type="component" value="Unassembled WGS sequence"/>
</dbReference>
<organism evidence="9 10">
    <name type="scientific">Ruminiclostridium papyrosolvens DSM 2782</name>
    <dbReference type="NCBI Taxonomy" id="588581"/>
    <lineage>
        <taxon>Bacteria</taxon>
        <taxon>Bacillati</taxon>
        <taxon>Bacillota</taxon>
        <taxon>Clostridia</taxon>
        <taxon>Eubacteriales</taxon>
        <taxon>Oscillospiraceae</taxon>
        <taxon>Ruminiclostridium</taxon>
    </lineage>
</organism>
<proteinExistence type="inferred from homology"/>
<feature type="transmembrane region" description="Helical" evidence="8">
    <location>
        <begin position="334"/>
        <end position="351"/>
    </location>
</feature>
<dbReference type="PANTHER" id="PTHR34975:SF2">
    <property type="entry name" value="SPORE GERMINATION PROTEIN A2"/>
    <property type="match status" value="1"/>
</dbReference>
<dbReference type="OrthoDB" id="1675410at2"/>
<dbReference type="EMBL" id="ACXX02000004">
    <property type="protein sequence ID" value="EGD48282.1"/>
    <property type="molecule type" value="Genomic_DNA"/>
</dbReference>
<feature type="transmembrane region" description="Helical" evidence="8">
    <location>
        <begin position="265"/>
        <end position="290"/>
    </location>
</feature>
<keyword evidence="10" id="KW-1185">Reference proteome</keyword>
<comment type="subcellular location">
    <subcellularLocation>
        <location evidence="1">Membrane</location>
        <topology evidence="1">Multi-pass membrane protein</topology>
    </subcellularLocation>
</comment>
<dbReference type="AlphaFoldDB" id="F1TB78"/>
<dbReference type="RefSeq" id="WP_004618349.1">
    <property type="nucleotide sequence ID" value="NZ_ACXX02000004.1"/>
</dbReference>
<comment type="similarity">
    <text evidence="2">Belongs to the amino acid-polyamine-organocation (APC) superfamily. Spore germination protein (SGP) (TC 2.A.3.9) family.</text>
</comment>
<evidence type="ECO:0000313" key="9">
    <source>
        <dbReference type="EMBL" id="EGD48282.1"/>
    </source>
</evidence>
<dbReference type="GO" id="GO:0009847">
    <property type="term" value="P:spore germination"/>
    <property type="evidence" value="ECO:0007669"/>
    <property type="project" value="InterPro"/>
</dbReference>
<protein>
    <submittedName>
        <fullName evidence="9">Spore germination protein</fullName>
    </submittedName>
</protein>
<feature type="transmembrane region" description="Helical" evidence="8">
    <location>
        <begin position="66"/>
        <end position="89"/>
    </location>
</feature>
<feature type="transmembrane region" description="Helical" evidence="8">
    <location>
        <begin position="36"/>
        <end position="54"/>
    </location>
</feature>
<feature type="transmembrane region" description="Helical" evidence="8">
    <location>
        <begin position="141"/>
        <end position="160"/>
    </location>
</feature>
<evidence type="ECO:0000256" key="4">
    <source>
        <dbReference type="ARBA" id="ARBA00022544"/>
    </source>
</evidence>
<feature type="transmembrane region" description="Helical" evidence="8">
    <location>
        <begin position="213"/>
        <end position="245"/>
    </location>
</feature>
<dbReference type="GO" id="GO:0016020">
    <property type="term" value="C:membrane"/>
    <property type="evidence" value="ECO:0007669"/>
    <property type="project" value="UniProtKB-SubCell"/>
</dbReference>
<evidence type="ECO:0000256" key="7">
    <source>
        <dbReference type="ARBA" id="ARBA00023136"/>
    </source>
</evidence>
<keyword evidence="3" id="KW-0813">Transport</keyword>
<evidence type="ECO:0000256" key="1">
    <source>
        <dbReference type="ARBA" id="ARBA00004141"/>
    </source>
</evidence>
<evidence type="ECO:0000256" key="6">
    <source>
        <dbReference type="ARBA" id="ARBA00022989"/>
    </source>
</evidence>
<evidence type="ECO:0000256" key="5">
    <source>
        <dbReference type="ARBA" id="ARBA00022692"/>
    </source>
</evidence>
<keyword evidence="4" id="KW-0309">Germination</keyword>
<accession>F1TB78</accession>
<feature type="transmembrane region" description="Helical" evidence="8">
    <location>
        <begin position="115"/>
        <end position="134"/>
    </location>
</feature>
<dbReference type="Pfam" id="PF03845">
    <property type="entry name" value="Spore_permease"/>
    <property type="match status" value="1"/>
</dbReference>
<keyword evidence="7 8" id="KW-0472">Membrane</keyword>
<reference evidence="9" key="2">
    <citation type="submission" date="2011-01" db="EMBL/GenBank/DDBJ databases">
        <title>The Non-contiguous Finished genome of Clostridium papyrosolvens.</title>
        <authorList>
            <person name="Lucas S."/>
            <person name="Copeland A."/>
            <person name="Lapidus A."/>
            <person name="Cheng J.-F."/>
            <person name="Goodwin L."/>
            <person name="Pitluck S."/>
            <person name="Misra M."/>
            <person name="Chertkov O."/>
            <person name="Detter J.C."/>
            <person name="Han C."/>
            <person name="Tapia R."/>
            <person name="Land M."/>
            <person name="Hauser L."/>
            <person name="Kyrpides N."/>
            <person name="Ivanova N."/>
            <person name="Pagani I."/>
            <person name="Mouttaki H."/>
            <person name="He Z."/>
            <person name="Zhou J."/>
            <person name="Hemme C.L."/>
            <person name="Woyke T."/>
        </authorList>
    </citation>
    <scope>NUCLEOTIDE SEQUENCE [LARGE SCALE GENOMIC DNA]</scope>
    <source>
        <strain evidence="9">DSM 2782</strain>
    </source>
</reference>
<reference evidence="9" key="1">
    <citation type="submission" date="2009-07" db="EMBL/GenBank/DDBJ databases">
        <authorList>
            <consortium name="US DOE Joint Genome Institute (JGI-PGF)"/>
            <person name="Lucas S."/>
            <person name="Copeland A."/>
            <person name="Lapidus A."/>
            <person name="Glavina del Rio T."/>
            <person name="Tice H."/>
            <person name="Bruce D."/>
            <person name="Goodwin L."/>
            <person name="Pitluck S."/>
            <person name="Larimer F."/>
            <person name="Land M.L."/>
            <person name="Mouttaki H."/>
            <person name="He Z."/>
            <person name="Zhou J."/>
            <person name="Hemme C.L."/>
        </authorList>
    </citation>
    <scope>NUCLEOTIDE SEQUENCE [LARGE SCALE GENOMIC DNA]</scope>
    <source>
        <strain evidence="9">DSM 2782</strain>
    </source>
</reference>
<keyword evidence="5 8" id="KW-0812">Transmembrane</keyword>
<evidence type="ECO:0000256" key="3">
    <source>
        <dbReference type="ARBA" id="ARBA00022448"/>
    </source>
</evidence>
<evidence type="ECO:0000256" key="2">
    <source>
        <dbReference type="ARBA" id="ARBA00007998"/>
    </source>
</evidence>
<comment type="caution">
    <text evidence="9">The sequence shown here is derived from an EMBL/GenBank/DDBJ whole genome shotgun (WGS) entry which is preliminary data.</text>
</comment>